<dbReference type="Proteomes" id="UP000244880">
    <property type="component" value="Unassembled WGS sequence"/>
</dbReference>
<name>A0A2R8BDD4_9RHOB</name>
<evidence type="ECO:0000259" key="4">
    <source>
        <dbReference type="Pfam" id="PF01168"/>
    </source>
</evidence>
<evidence type="ECO:0000313" key="5">
    <source>
        <dbReference type="EMBL" id="SPH21031.1"/>
    </source>
</evidence>
<organism evidence="5 6">
    <name type="scientific">Ascidiaceihabitans donghaensis</name>
    <dbReference type="NCBI Taxonomy" id="1510460"/>
    <lineage>
        <taxon>Bacteria</taxon>
        <taxon>Pseudomonadati</taxon>
        <taxon>Pseudomonadota</taxon>
        <taxon>Alphaproteobacteria</taxon>
        <taxon>Rhodobacterales</taxon>
        <taxon>Paracoccaceae</taxon>
        <taxon>Ascidiaceihabitans</taxon>
    </lineage>
</organism>
<evidence type="ECO:0000313" key="6">
    <source>
        <dbReference type="Proteomes" id="UP000244880"/>
    </source>
</evidence>
<dbReference type="InterPro" id="IPR000821">
    <property type="entry name" value="Ala_racemase"/>
</dbReference>
<feature type="domain" description="Alanine racemase N-terminal" evidence="4">
    <location>
        <begin position="8"/>
        <end position="224"/>
    </location>
</feature>
<accession>A0A2R8BDD4</accession>
<dbReference type="GO" id="GO:0005829">
    <property type="term" value="C:cytosol"/>
    <property type="evidence" value="ECO:0007669"/>
    <property type="project" value="TreeGrafter"/>
</dbReference>
<dbReference type="CDD" id="cd06815">
    <property type="entry name" value="PLPDE_III_AR_like_1"/>
    <property type="match status" value="1"/>
</dbReference>
<dbReference type="SUPFAM" id="SSF51419">
    <property type="entry name" value="PLP-binding barrel"/>
    <property type="match status" value="1"/>
</dbReference>
<dbReference type="EMBL" id="OMOR01000001">
    <property type="protein sequence ID" value="SPH21031.1"/>
    <property type="molecule type" value="Genomic_DNA"/>
</dbReference>
<dbReference type="GO" id="GO:0030170">
    <property type="term" value="F:pyridoxal phosphate binding"/>
    <property type="evidence" value="ECO:0007669"/>
    <property type="project" value="TreeGrafter"/>
</dbReference>
<dbReference type="RefSeq" id="WP_108828158.1">
    <property type="nucleotide sequence ID" value="NZ_OMOR01000001.1"/>
</dbReference>
<evidence type="ECO:0000256" key="2">
    <source>
        <dbReference type="ARBA" id="ARBA00022898"/>
    </source>
</evidence>
<keyword evidence="6" id="KW-1185">Reference proteome</keyword>
<keyword evidence="3 5" id="KW-0413">Isomerase</keyword>
<evidence type="ECO:0000256" key="1">
    <source>
        <dbReference type="ARBA" id="ARBA00001933"/>
    </source>
</evidence>
<dbReference type="OrthoDB" id="504078at2"/>
<keyword evidence="2" id="KW-0663">Pyridoxal phosphate</keyword>
<evidence type="ECO:0000256" key="3">
    <source>
        <dbReference type="ARBA" id="ARBA00023235"/>
    </source>
</evidence>
<dbReference type="Pfam" id="PF01168">
    <property type="entry name" value="Ala_racemase_N"/>
    <property type="match status" value="1"/>
</dbReference>
<proteinExistence type="predicted"/>
<dbReference type="InterPro" id="IPR001608">
    <property type="entry name" value="Ala_racemase_N"/>
</dbReference>
<dbReference type="AlphaFoldDB" id="A0A2R8BDD4"/>
<dbReference type="EC" id="5.1.1.12" evidence="5"/>
<dbReference type="InterPro" id="IPR029066">
    <property type="entry name" value="PLP-binding_barrel"/>
</dbReference>
<sequence length="378" mass="40038">MRCPRIEVDLSKIRRNTKTVARRLGPLGIGVTGVTKAVCGHPAIGQAMLDGGALGLAEARISNVQRLRQAGITCPVTLIRTPMLSQVDEVVHFCEASYNTEIAVIAALASVAISKDKIHGIILMVEMGDQRDGILPENLADIAQQVMKMTGVVLKGIGANFACLSGVAPTASQMATLATLANELEGVCGPVLKTVSGGNSANLPWALGEQTTGRINDLRLGEAILLGVEPVSGDRIGKMHTDAFTLVAEVIETETKPTPFPIALVDPTLARLHIVPTSGATTRLILAIGHQDTDISGLSLPVGCALIGATSDHLVIEVNRCTMKPGSEVRFQMNYKALMHAMAAPDIEVKLLNDPLTKQPLQIQGKSEHLTLVWKNLA</sequence>
<protein>
    <submittedName>
        <fullName evidence="5">Ornithine racemase</fullName>
        <ecNumber evidence="5">5.1.1.12</ecNumber>
    </submittedName>
</protein>
<dbReference type="PANTHER" id="PTHR30511:SF3">
    <property type="entry name" value="LYSINE RACEMASE"/>
    <property type="match status" value="1"/>
</dbReference>
<dbReference type="GO" id="GO:0008784">
    <property type="term" value="F:alanine racemase activity"/>
    <property type="evidence" value="ECO:0007669"/>
    <property type="project" value="TreeGrafter"/>
</dbReference>
<reference evidence="5 6" key="1">
    <citation type="submission" date="2018-03" db="EMBL/GenBank/DDBJ databases">
        <authorList>
            <person name="Keele B.F."/>
        </authorList>
    </citation>
    <scope>NUCLEOTIDE SEQUENCE [LARGE SCALE GENOMIC DNA]</scope>
    <source>
        <strain evidence="5 6">CECT 8599</strain>
    </source>
</reference>
<comment type="cofactor">
    <cofactor evidence="1">
        <name>pyridoxal 5'-phosphate</name>
        <dbReference type="ChEBI" id="CHEBI:597326"/>
    </cofactor>
</comment>
<dbReference type="GO" id="GO:0050157">
    <property type="term" value="F:ornithine racemase activity"/>
    <property type="evidence" value="ECO:0007669"/>
    <property type="project" value="UniProtKB-EC"/>
</dbReference>
<gene>
    <name evidence="5" type="primary">orr</name>
    <name evidence="5" type="ORF">ASD8599_01772</name>
</gene>
<dbReference type="Gene3D" id="3.20.20.10">
    <property type="entry name" value="Alanine racemase"/>
    <property type="match status" value="1"/>
</dbReference>
<dbReference type="PANTHER" id="PTHR30511">
    <property type="entry name" value="ALANINE RACEMASE"/>
    <property type="match status" value="1"/>
</dbReference>